<dbReference type="Proteomes" id="UP000298416">
    <property type="component" value="Unassembled WGS sequence"/>
</dbReference>
<dbReference type="AlphaFoldDB" id="A0A8X8XV92"/>
<sequence length="96" mass="10793">MSSLHVEYQTNQKAPYHTAASKNEEMDDLLLFVTTLPFVSFTRSRVWFINLWNILGRNLHANAEAESDAPVDPPKVEEKIGAVPHGLSTDSDVVKR</sequence>
<evidence type="ECO:0000256" key="1">
    <source>
        <dbReference type="SAM" id="MobiDB-lite"/>
    </source>
</evidence>
<name>A0A8X8XV92_SALSN</name>
<proteinExistence type="predicted"/>
<accession>A0A8X8XV92</accession>
<reference evidence="2" key="2">
    <citation type="submission" date="2020-08" db="EMBL/GenBank/DDBJ databases">
        <title>Plant Genome Project.</title>
        <authorList>
            <person name="Zhang R.-G."/>
        </authorList>
    </citation>
    <scope>NUCLEOTIDE SEQUENCE</scope>
    <source>
        <strain evidence="2">Huo1</strain>
        <tissue evidence="2">Leaf</tissue>
    </source>
</reference>
<gene>
    <name evidence="2" type="ORF">SASPL_116214</name>
</gene>
<dbReference type="EMBL" id="PNBA02000006">
    <property type="protein sequence ID" value="KAG6419704.1"/>
    <property type="molecule type" value="Genomic_DNA"/>
</dbReference>
<protein>
    <submittedName>
        <fullName evidence="2">Uncharacterized protein</fullName>
    </submittedName>
</protein>
<organism evidence="2">
    <name type="scientific">Salvia splendens</name>
    <name type="common">Scarlet sage</name>
    <dbReference type="NCBI Taxonomy" id="180675"/>
    <lineage>
        <taxon>Eukaryota</taxon>
        <taxon>Viridiplantae</taxon>
        <taxon>Streptophyta</taxon>
        <taxon>Embryophyta</taxon>
        <taxon>Tracheophyta</taxon>
        <taxon>Spermatophyta</taxon>
        <taxon>Magnoliopsida</taxon>
        <taxon>eudicotyledons</taxon>
        <taxon>Gunneridae</taxon>
        <taxon>Pentapetalae</taxon>
        <taxon>asterids</taxon>
        <taxon>lamiids</taxon>
        <taxon>Lamiales</taxon>
        <taxon>Lamiaceae</taxon>
        <taxon>Nepetoideae</taxon>
        <taxon>Mentheae</taxon>
        <taxon>Salviinae</taxon>
        <taxon>Salvia</taxon>
        <taxon>Salvia subgen. Calosphace</taxon>
        <taxon>core Calosphace</taxon>
    </lineage>
</organism>
<feature type="region of interest" description="Disordered" evidence="1">
    <location>
        <begin position="65"/>
        <end position="96"/>
    </location>
</feature>
<keyword evidence="3" id="KW-1185">Reference proteome</keyword>
<comment type="caution">
    <text evidence="2">The sequence shown here is derived from an EMBL/GenBank/DDBJ whole genome shotgun (WGS) entry which is preliminary data.</text>
</comment>
<evidence type="ECO:0000313" key="2">
    <source>
        <dbReference type="EMBL" id="KAG6419704.1"/>
    </source>
</evidence>
<evidence type="ECO:0000313" key="3">
    <source>
        <dbReference type="Proteomes" id="UP000298416"/>
    </source>
</evidence>
<reference evidence="2" key="1">
    <citation type="submission" date="2018-01" db="EMBL/GenBank/DDBJ databases">
        <authorList>
            <person name="Mao J.F."/>
        </authorList>
    </citation>
    <scope>NUCLEOTIDE SEQUENCE</scope>
    <source>
        <strain evidence="2">Huo1</strain>
        <tissue evidence="2">Leaf</tissue>
    </source>
</reference>